<dbReference type="OrthoDB" id="66144at2759"/>
<protein>
    <recommendedName>
        <fullName evidence="4">ATP-grasp domain-containing protein</fullName>
    </recommendedName>
</protein>
<dbReference type="PROSITE" id="PS50975">
    <property type="entry name" value="ATP_GRASP"/>
    <property type="match status" value="1"/>
</dbReference>
<evidence type="ECO:0000313" key="5">
    <source>
        <dbReference type="EMBL" id="KAB8068881.1"/>
    </source>
</evidence>
<name>A0A5N5WK09_9EURO</name>
<dbReference type="GO" id="GO:0005524">
    <property type="term" value="F:ATP binding"/>
    <property type="evidence" value="ECO:0007669"/>
    <property type="project" value="UniProtKB-UniRule"/>
</dbReference>
<feature type="domain" description="ATP-grasp" evidence="4">
    <location>
        <begin position="79"/>
        <end position="341"/>
    </location>
</feature>
<dbReference type="InterPro" id="IPR041698">
    <property type="entry name" value="Methyltransf_25"/>
</dbReference>
<dbReference type="AlphaFoldDB" id="A0A5N5WK09"/>
<dbReference type="EMBL" id="ML732368">
    <property type="protein sequence ID" value="KAB8068881.1"/>
    <property type="molecule type" value="Genomic_DNA"/>
</dbReference>
<dbReference type="InterPro" id="IPR011095">
    <property type="entry name" value="Dala_Dala_lig_C"/>
</dbReference>
<dbReference type="Pfam" id="PF13649">
    <property type="entry name" value="Methyltransf_25"/>
    <property type="match status" value="1"/>
</dbReference>
<dbReference type="Gene3D" id="3.40.50.150">
    <property type="entry name" value="Vaccinia Virus protein VP39"/>
    <property type="match status" value="1"/>
</dbReference>
<dbReference type="CDD" id="cd02440">
    <property type="entry name" value="AdoMet_MTases"/>
    <property type="match status" value="1"/>
</dbReference>
<evidence type="ECO:0000256" key="1">
    <source>
        <dbReference type="ARBA" id="ARBA00010871"/>
    </source>
</evidence>
<dbReference type="SUPFAM" id="SSF53335">
    <property type="entry name" value="S-adenosyl-L-methionine-dependent methyltransferases"/>
    <property type="match status" value="1"/>
</dbReference>
<dbReference type="GO" id="GO:0046872">
    <property type="term" value="F:metal ion binding"/>
    <property type="evidence" value="ECO:0007669"/>
    <property type="project" value="InterPro"/>
</dbReference>
<evidence type="ECO:0000256" key="3">
    <source>
        <dbReference type="PROSITE-ProRule" id="PRU00409"/>
    </source>
</evidence>
<gene>
    <name evidence="5" type="ORF">BDV29DRAFT_195323</name>
</gene>
<dbReference type="SUPFAM" id="SSF56059">
    <property type="entry name" value="Glutathione synthetase ATP-binding domain-like"/>
    <property type="match status" value="1"/>
</dbReference>
<dbReference type="InterPro" id="IPR029063">
    <property type="entry name" value="SAM-dependent_MTases_sf"/>
</dbReference>
<reference evidence="5 6" key="1">
    <citation type="submission" date="2019-04" db="EMBL/GenBank/DDBJ databases">
        <title>Friends and foes A comparative genomics study of 23 Aspergillus species from section Flavi.</title>
        <authorList>
            <consortium name="DOE Joint Genome Institute"/>
            <person name="Kjaerbolling I."/>
            <person name="Vesth T."/>
            <person name="Frisvad J.C."/>
            <person name="Nybo J.L."/>
            <person name="Theobald S."/>
            <person name="Kildgaard S."/>
            <person name="Isbrandt T."/>
            <person name="Kuo A."/>
            <person name="Sato A."/>
            <person name="Lyhne E.K."/>
            <person name="Kogle M.E."/>
            <person name="Wiebenga A."/>
            <person name="Kun R.S."/>
            <person name="Lubbers R.J."/>
            <person name="Makela M.R."/>
            <person name="Barry K."/>
            <person name="Chovatia M."/>
            <person name="Clum A."/>
            <person name="Daum C."/>
            <person name="Haridas S."/>
            <person name="He G."/>
            <person name="LaButti K."/>
            <person name="Lipzen A."/>
            <person name="Mondo S."/>
            <person name="Riley R."/>
            <person name="Salamov A."/>
            <person name="Simmons B.A."/>
            <person name="Magnuson J.K."/>
            <person name="Henrissat B."/>
            <person name="Mortensen U.H."/>
            <person name="Larsen T.O."/>
            <person name="Devries R.P."/>
            <person name="Grigoriev I.V."/>
            <person name="Machida M."/>
            <person name="Baker S.E."/>
            <person name="Andersen M.R."/>
        </authorList>
    </citation>
    <scope>NUCLEOTIDE SEQUENCE [LARGE SCALE GENOMIC DNA]</scope>
    <source>
        <strain evidence="5 6">CBS 151.66</strain>
    </source>
</reference>
<dbReference type="GO" id="GO:0008716">
    <property type="term" value="F:D-alanine-D-alanine ligase activity"/>
    <property type="evidence" value="ECO:0007669"/>
    <property type="project" value="InterPro"/>
</dbReference>
<proteinExistence type="inferred from homology"/>
<dbReference type="Proteomes" id="UP000326565">
    <property type="component" value="Unassembled WGS sequence"/>
</dbReference>
<keyword evidence="6" id="KW-1185">Reference proteome</keyword>
<dbReference type="Pfam" id="PF07478">
    <property type="entry name" value="Dala_Dala_lig_C"/>
    <property type="match status" value="1"/>
</dbReference>
<organism evidence="5 6">
    <name type="scientific">Aspergillus leporis</name>
    <dbReference type="NCBI Taxonomy" id="41062"/>
    <lineage>
        <taxon>Eukaryota</taxon>
        <taxon>Fungi</taxon>
        <taxon>Dikarya</taxon>
        <taxon>Ascomycota</taxon>
        <taxon>Pezizomycotina</taxon>
        <taxon>Eurotiomycetes</taxon>
        <taxon>Eurotiomycetidae</taxon>
        <taxon>Eurotiales</taxon>
        <taxon>Aspergillaceae</taxon>
        <taxon>Aspergillus</taxon>
        <taxon>Aspergillus subgen. Circumdati</taxon>
    </lineage>
</organism>
<keyword evidence="3" id="KW-0547">Nucleotide-binding</keyword>
<keyword evidence="3" id="KW-0067">ATP-binding</keyword>
<comment type="similarity">
    <text evidence="1">Belongs to the D-alanine--D-alanine ligase family.</text>
</comment>
<dbReference type="Gene3D" id="3.30.470.20">
    <property type="entry name" value="ATP-grasp fold, B domain"/>
    <property type="match status" value="1"/>
</dbReference>
<evidence type="ECO:0000256" key="2">
    <source>
        <dbReference type="ARBA" id="ARBA00022598"/>
    </source>
</evidence>
<evidence type="ECO:0000313" key="6">
    <source>
        <dbReference type="Proteomes" id="UP000326565"/>
    </source>
</evidence>
<dbReference type="InterPro" id="IPR011761">
    <property type="entry name" value="ATP-grasp"/>
</dbReference>
<evidence type="ECO:0000259" key="4">
    <source>
        <dbReference type="PROSITE" id="PS50975"/>
    </source>
</evidence>
<dbReference type="PANTHER" id="PTHR23132:SF23">
    <property type="entry name" value="D-ALANINE--D-ALANINE LIGASE B"/>
    <property type="match status" value="1"/>
</dbReference>
<dbReference type="PANTHER" id="PTHR23132">
    <property type="entry name" value="D-ALANINE--D-ALANINE LIGASE"/>
    <property type="match status" value="1"/>
</dbReference>
<keyword evidence="2" id="KW-0436">Ligase</keyword>
<accession>A0A5N5WK09</accession>
<sequence>MRICVLQSSYEGSGSKLNGLDTDFPNPGAFTSQHTFETRFIRKDTAKEEIDECVKEGFDFYINFLWGTLDDDVAGIQASQYFESLGVPSAGVRSWERSRTKNDFYEKARRRGAPRVPGIGSFPLFVKPANGCASQMIDEKSVCHDEGELREALRRINARLYESRLNRGRSLGVPEPKDYADNFDPFSRSDDIVIQEYIPGKEYLVSVIELGDSAVALNPCIVKTKDLSTDKKFLTFDLKFDSETHLEIIHKTDNPILYERLQATALEAFETGMFHGSHMGCDVDLRVRPDGEVFAIEVNPQPAAFLANCNFQDLPIISSFPGGHKAVINVFIANYMLRSNRRNWSQVAATYDGLASKYDDLQLGTRMTQIVRGIVEKFGFQGTIFDLACGTGVFGRLLSECKPGRHRRTHTGSILGFDISPMMVETCRATGFYDEVHIDRMQTCLLHNLDHGDVDHIVCLSAIHFLSPEEFTFVLVLCFLVARKSITIGVDEIPDEYNERLHDLGLHYMHSTNHLANMELFGEPRGWKLVAHHREFAWRSFTTGHDVWSTYFRFEKVADEDCGTRLLEVKRKI</sequence>